<dbReference type="Proteomes" id="UP001310594">
    <property type="component" value="Unassembled WGS sequence"/>
</dbReference>
<dbReference type="EMBL" id="JAVRQU010000002">
    <property type="protein sequence ID" value="KAK5706146.1"/>
    <property type="molecule type" value="Genomic_DNA"/>
</dbReference>
<feature type="region of interest" description="Disordered" evidence="1">
    <location>
        <begin position="93"/>
        <end position="114"/>
    </location>
</feature>
<feature type="chain" id="PRO_5042814360" evidence="2">
    <location>
        <begin position="18"/>
        <end position="308"/>
    </location>
</feature>
<dbReference type="AlphaFoldDB" id="A0AAN7WID9"/>
<evidence type="ECO:0000313" key="3">
    <source>
        <dbReference type="EMBL" id="KAK5706146.1"/>
    </source>
</evidence>
<proteinExistence type="predicted"/>
<name>A0AAN7WID9_9PEZI</name>
<gene>
    <name evidence="3" type="ORF">LTR97_001133</name>
</gene>
<evidence type="ECO:0000313" key="4">
    <source>
        <dbReference type="Proteomes" id="UP001310594"/>
    </source>
</evidence>
<reference evidence="3" key="1">
    <citation type="submission" date="2023-08" db="EMBL/GenBank/DDBJ databases">
        <title>Black Yeasts Isolated from many extreme environments.</title>
        <authorList>
            <person name="Coleine C."/>
            <person name="Stajich J.E."/>
            <person name="Selbmann L."/>
        </authorList>
    </citation>
    <scope>NUCLEOTIDE SEQUENCE</scope>
    <source>
        <strain evidence="3">CCFEE 5810</strain>
    </source>
</reference>
<protein>
    <submittedName>
        <fullName evidence="3">Uncharacterized protein</fullName>
    </submittedName>
</protein>
<feature type="compositionally biased region" description="Polar residues" evidence="1">
    <location>
        <begin position="93"/>
        <end position="103"/>
    </location>
</feature>
<organism evidence="3 4">
    <name type="scientific">Elasticomyces elasticus</name>
    <dbReference type="NCBI Taxonomy" id="574655"/>
    <lineage>
        <taxon>Eukaryota</taxon>
        <taxon>Fungi</taxon>
        <taxon>Dikarya</taxon>
        <taxon>Ascomycota</taxon>
        <taxon>Pezizomycotina</taxon>
        <taxon>Dothideomycetes</taxon>
        <taxon>Dothideomycetidae</taxon>
        <taxon>Mycosphaerellales</taxon>
        <taxon>Teratosphaeriaceae</taxon>
        <taxon>Elasticomyces</taxon>
    </lineage>
</organism>
<sequence>MLPRITLLPLLVPAILASHGSDVLDADASLESIANDTATLEKRESSFSAAVVEVTFYAFIDSTEALAGDCAANCAANPTGPFPNPQQGIVAHTCSNPNGSPRTNARGEPTAGGDGTYNNPISAAAATGQSIISQCKPFWSPYLYKWFIFDDLCPSCDIAHFDLFIGGSASDTECPGICDCENSLTPTDGGQYGATKGGAACIFYDISGGDLEDSVYQPTETGGLQNSGHCYSDLNLIDSSTDNANLCEVCVVNTNTCQVGATNVITSPFKKRAPRQERAVTARAAMPEKTVAPEVPAPASTFSTSPRA</sequence>
<evidence type="ECO:0000256" key="2">
    <source>
        <dbReference type="SAM" id="SignalP"/>
    </source>
</evidence>
<feature type="region of interest" description="Disordered" evidence="1">
    <location>
        <begin position="276"/>
        <end position="308"/>
    </location>
</feature>
<keyword evidence="2" id="KW-0732">Signal</keyword>
<accession>A0AAN7WID9</accession>
<comment type="caution">
    <text evidence="3">The sequence shown here is derived from an EMBL/GenBank/DDBJ whole genome shotgun (WGS) entry which is preliminary data.</text>
</comment>
<evidence type="ECO:0000256" key="1">
    <source>
        <dbReference type="SAM" id="MobiDB-lite"/>
    </source>
</evidence>
<feature type="signal peptide" evidence="2">
    <location>
        <begin position="1"/>
        <end position="17"/>
    </location>
</feature>